<evidence type="ECO:0000256" key="5">
    <source>
        <dbReference type="ARBA" id="ARBA00038167"/>
    </source>
</evidence>
<organism evidence="7 8">
    <name type="scientific">Kazachstania africana (strain ATCC 22294 / BCRC 22015 / CBS 2517 / CECT 1963 / NBRC 1671 / NRRL Y-8276)</name>
    <name type="common">Yeast</name>
    <name type="synonym">Kluyveromyces africanus</name>
    <dbReference type="NCBI Taxonomy" id="1071382"/>
    <lineage>
        <taxon>Eukaryota</taxon>
        <taxon>Fungi</taxon>
        <taxon>Dikarya</taxon>
        <taxon>Ascomycota</taxon>
        <taxon>Saccharomycotina</taxon>
        <taxon>Saccharomycetes</taxon>
        <taxon>Saccharomycetales</taxon>
        <taxon>Saccharomycetaceae</taxon>
        <taxon>Kazachstania</taxon>
    </lineage>
</organism>
<comment type="similarity">
    <text evidence="5">Belongs to the TRAPP small subunits family. BET5 subfamily.</text>
</comment>
<dbReference type="AlphaFoldDB" id="H2AZK8"/>
<dbReference type="Pfam" id="PF04099">
    <property type="entry name" value="Sybindin"/>
    <property type="match status" value="1"/>
</dbReference>
<keyword evidence="1 6" id="KW-0813">Transport</keyword>
<dbReference type="InterPro" id="IPR011012">
    <property type="entry name" value="Longin-like_dom_sf"/>
</dbReference>
<keyword evidence="2 6" id="KW-0256">Endoplasmic reticulum</keyword>
<dbReference type="PANTHER" id="PTHR23249">
    <property type="entry name" value="TRAFFICKING PROTEIN PARTICLE COMPLEX SUBUNIT"/>
    <property type="match status" value="1"/>
</dbReference>
<reference evidence="7 8" key="1">
    <citation type="journal article" date="2011" name="Proc. Natl. Acad. Sci. U.S.A.">
        <title>Evolutionary erosion of yeast sex chromosomes by mating-type switching accidents.</title>
        <authorList>
            <person name="Gordon J.L."/>
            <person name="Armisen D."/>
            <person name="Proux-Wera E."/>
            <person name="Oheigeartaigh S.S."/>
            <person name="Byrne K.P."/>
            <person name="Wolfe K.H."/>
        </authorList>
    </citation>
    <scope>NUCLEOTIDE SEQUENCE [LARGE SCALE GENOMIC DNA]</scope>
    <source>
        <strain evidence="8">ATCC 22294 / BCRC 22015 / CBS 2517 / CECT 1963 / NBRC 1671 / NRRL Y-8276</strain>
    </source>
</reference>
<dbReference type="InParanoid" id="H2AZK8"/>
<dbReference type="GO" id="GO:0005085">
    <property type="term" value="F:guanyl-nucleotide exchange factor activity"/>
    <property type="evidence" value="ECO:0007669"/>
    <property type="project" value="EnsemblFungi"/>
</dbReference>
<accession>H2AZK8</accession>
<sequence>MTIYSFWIFDKHCNCIFDKEWTIPSQPRSGTTNSKQNENVAKLLYGLIFSLRSITDKISSDPVDFLSQKNRIRSITTGKCRVHLFETATGFWFALMTDFKQDDYYDILNHIYKNIFVRFISLNYISPSDFVENEDEKGGQGIRKINNKNFINNLELFLSPLIS</sequence>
<keyword evidence="4 6" id="KW-0333">Golgi apparatus</keyword>
<dbReference type="GeneID" id="13883445"/>
<evidence type="ECO:0000313" key="8">
    <source>
        <dbReference type="Proteomes" id="UP000005220"/>
    </source>
</evidence>
<dbReference type="SMART" id="SM01399">
    <property type="entry name" value="Sybindin"/>
    <property type="match status" value="1"/>
</dbReference>
<evidence type="ECO:0000256" key="2">
    <source>
        <dbReference type="ARBA" id="ARBA00022824"/>
    </source>
</evidence>
<dbReference type="RefSeq" id="XP_003958943.1">
    <property type="nucleotide sequence ID" value="XM_003958894.1"/>
</dbReference>
<dbReference type="GO" id="GO:0005783">
    <property type="term" value="C:endoplasmic reticulum"/>
    <property type="evidence" value="ECO:0007669"/>
    <property type="project" value="UniProtKB-SubCell"/>
</dbReference>
<evidence type="ECO:0000256" key="4">
    <source>
        <dbReference type="ARBA" id="ARBA00023034"/>
    </source>
</evidence>
<dbReference type="GO" id="GO:1990072">
    <property type="term" value="C:TRAPPIII protein complex"/>
    <property type="evidence" value="ECO:0007669"/>
    <property type="project" value="EnsemblFungi"/>
</dbReference>
<dbReference type="PANTHER" id="PTHR23249:SF16">
    <property type="entry name" value="TRAFFICKING PROTEIN PARTICLE COMPLEX SUBUNIT 1"/>
    <property type="match status" value="1"/>
</dbReference>
<dbReference type="eggNOG" id="KOG3368">
    <property type="taxonomic scope" value="Eukaryota"/>
</dbReference>
<protein>
    <recommendedName>
        <fullName evidence="6">Trafficking protein particle complex subunit</fullName>
    </recommendedName>
</protein>
<dbReference type="InterPro" id="IPR007233">
    <property type="entry name" value="TRAPPC"/>
</dbReference>
<dbReference type="Proteomes" id="UP000005220">
    <property type="component" value="Chromosome 9"/>
</dbReference>
<dbReference type="FunCoup" id="H2AZK8">
    <property type="interactions" value="549"/>
</dbReference>
<dbReference type="GO" id="GO:0006888">
    <property type="term" value="P:endoplasmic reticulum to Golgi vesicle-mediated transport"/>
    <property type="evidence" value="ECO:0007669"/>
    <property type="project" value="UniProtKB-UniRule"/>
</dbReference>
<keyword evidence="3 6" id="KW-0931">ER-Golgi transport</keyword>
<dbReference type="GO" id="GO:1990070">
    <property type="term" value="C:TRAPPI protein complex"/>
    <property type="evidence" value="ECO:0007669"/>
    <property type="project" value="EnsemblFungi"/>
</dbReference>
<evidence type="ECO:0000256" key="3">
    <source>
        <dbReference type="ARBA" id="ARBA00022892"/>
    </source>
</evidence>
<dbReference type="GO" id="GO:1990071">
    <property type="term" value="C:TRAPPII protein complex"/>
    <property type="evidence" value="ECO:0007669"/>
    <property type="project" value="EnsemblFungi"/>
</dbReference>
<proteinExistence type="inferred from homology"/>
<dbReference type="STRING" id="1071382.H2AZK8"/>
<dbReference type="Gene3D" id="3.30.450.70">
    <property type="match status" value="1"/>
</dbReference>
<evidence type="ECO:0000313" key="7">
    <source>
        <dbReference type="EMBL" id="CCF59808.1"/>
    </source>
</evidence>
<dbReference type="OrthoDB" id="3364529at2759"/>
<dbReference type="SUPFAM" id="SSF64356">
    <property type="entry name" value="SNARE-like"/>
    <property type="match status" value="1"/>
</dbReference>
<dbReference type="HOGENOM" id="CLU_053380_4_0_1"/>
<dbReference type="FunFam" id="3.30.450.70:FF:000015">
    <property type="entry name" value="Component of TRAPP complex"/>
    <property type="match status" value="1"/>
</dbReference>
<comment type="subcellular location">
    <subcellularLocation>
        <location evidence="6">Endoplasmic reticulum</location>
    </subcellularLocation>
    <subcellularLocation>
        <location evidence="6">Golgi apparatus</location>
        <location evidence="6">cis-Golgi network</location>
    </subcellularLocation>
</comment>
<comment type="subunit">
    <text evidence="6">Part of the multisubunit transport protein particle (TRAPP) complex.</text>
</comment>
<dbReference type="EMBL" id="HE650829">
    <property type="protein sequence ID" value="CCF59808.1"/>
    <property type="molecule type" value="Genomic_DNA"/>
</dbReference>
<gene>
    <name evidence="7" type="primary">KAFR0I00270</name>
    <name evidence="7" type="ORF">KAFR_0I00270</name>
</gene>
<dbReference type="KEGG" id="kaf:KAFR_0I00270"/>
<evidence type="ECO:0000256" key="1">
    <source>
        <dbReference type="ARBA" id="ARBA00022448"/>
    </source>
</evidence>
<keyword evidence="8" id="KW-1185">Reference proteome</keyword>
<name>H2AZK8_KAZAF</name>
<evidence type="ECO:0000256" key="6">
    <source>
        <dbReference type="RuleBase" id="RU366065"/>
    </source>
</evidence>